<organism evidence="8 9">
    <name type="scientific">Laceyella putida</name>
    <dbReference type="NCBI Taxonomy" id="110101"/>
    <lineage>
        <taxon>Bacteria</taxon>
        <taxon>Bacillati</taxon>
        <taxon>Bacillota</taxon>
        <taxon>Bacilli</taxon>
        <taxon>Bacillales</taxon>
        <taxon>Thermoactinomycetaceae</taxon>
        <taxon>Laceyella</taxon>
    </lineage>
</organism>
<dbReference type="PANTHER" id="PTHR11709:SF394">
    <property type="entry name" value="FI03373P-RELATED"/>
    <property type="match status" value="1"/>
</dbReference>
<gene>
    <name evidence="8" type="ORF">ACFQNG_11980</name>
</gene>
<dbReference type="Proteomes" id="UP001596500">
    <property type="component" value="Unassembled WGS sequence"/>
</dbReference>
<dbReference type="InterPro" id="IPR033138">
    <property type="entry name" value="Cu_oxidase_CS"/>
</dbReference>
<dbReference type="SUPFAM" id="SSF49503">
    <property type="entry name" value="Cupredoxins"/>
    <property type="match status" value="3"/>
</dbReference>
<dbReference type="RefSeq" id="WP_379865342.1">
    <property type="nucleotide sequence ID" value="NZ_JBHTBW010000038.1"/>
</dbReference>
<dbReference type="InterPro" id="IPR002355">
    <property type="entry name" value="Cu_oxidase_Cu_BS"/>
</dbReference>
<dbReference type="PROSITE" id="PS00079">
    <property type="entry name" value="MULTICOPPER_OXIDASE1"/>
    <property type="match status" value="1"/>
</dbReference>
<evidence type="ECO:0000259" key="7">
    <source>
        <dbReference type="Pfam" id="PF07732"/>
    </source>
</evidence>
<reference evidence="9" key="1">
    <citation type="journal article" date="2019" name="Int. J. Syst. Evol. Microbiol.">
        <title>The Global Catalogue of Microorganisms (GCM) 10K type strain sequencing project: providing services to taxonomists for standard genome sequencing and annotation.</title>
        <authorList>
            <consortium name="The Broad Institute Genomics Platform"/>
            <consortium name="The Broad Institute Genome Sequencing Center for Infectious Disease"/>
            <person name="Wu L."/>
            <person name="Ma J."/>
        </authorList>
    </citation>
    <scope>NUCLEOTIDE SEQUENCE [LARGE SCALE GENOMIC DNA]</scope>
    <source>
        <strain evidence="9">CGMCC 1.12942</strain>
    </source>
</reference>
<dbReference type="PROSITE" id="PS51257">
    <property type="entry name" value="PROKAR_LIPOPROTEIN"/>
    <property type="match status" value="1"/>
</dbReference>
<accession>A0ABW2RLA1</accession>
<feature type="domain" description="Plastocyanin-like" evidence="6">
    <location>
        <begin position="235"/>
        <end position="334"/>
    </location>
</feature>
<dbReference type="EMBL" id="JBHTBW010000038">
    <property type="protein sequence ID" value="MFC7441813.1"/>
    <property type="molecule type" value="Genomic_DNA"/>
</dbReference>
<keyword evidence="2" id="KW-0560">Oxidoreductase</keyword>
<proteinExistence type="predicted"/>
<protein>
    <submittedName>
        <fullName evidence="8">Multicopper oxidase family protein</fullName>
    </submittedName>
</protein>
<dbReference type="InterPro" id="IPR011706">
    <property type="entry name" value="Cu-oxidase_C"/>
</dbReference>
<comment type="caution">
    <text evidence="8">The sequence shown here is derived from an EMBL/GenBank/DDBJ whole genome shotgun (WGS) entry which is preliminary data.</text>
</comment>
<evidence type="ECO:0000313" key="9">
    <source>
        <dbReference type="Proteomes" id="UP001596500"/>
    </source>
</evidence>
<feature type="chain" id="PRO_5045811125" evidence="5">
    <location>
        <begin position="25"/>
        <end position="522"/>
    </location>
</feature>
<keyword evidence="5" id="KW-0732">Signal</keyword>
<keyword evidence="3" id="KW-0186">Copper</keyword>
<feature type="signal peptide" evidence="5">
    <location>
        <begin position="1"/>
        <end position="24"/>
    </location>
</feature>
<dbReference type="InterPro" id="IPR011707">
    <property type="entry name" value="Cu-oxidase-like_N"/>
</dbReference>
<dbReference type="PANTHER" id="PTHR11709">
    <property type="entry name" value="MULTI-COPPER OXIDASE"/>
    <property type="match status" value="1"/>
</dbReference>
<dbReference type="InterPro" id="IPR045087">
    <property type="entry name" value="Cu-oxidase_fam"/>
</dbReference>
<feature type="region of interest" description="Disordered" evidence="4">
    <location>
        <begin position="189"/>
        <end position="228"/>
    </location>
</feature>
<evidence type="ECO:0000256" key="5">
    <source>
        <dbReference type="SAM" id="SignalP"/>
    </source>
</evidence>
<keyword evidence="1" id="KW-0479">Metal-binding</keyword>
<evidence type="ECO:0000313" key="8">
    <source>
        <dbReference type="EMBL" id="MFC7441813.1"/>
    </source>
</evidence>
<dbReference type="Pfam" id="PF07732">
    <property type="entry name" value="Cu-oxidase_3"/>
    <property type="match status" value="1"/>
</dbReference>
<dbReference type="InterPro" id="IPR008972">
    <property type="entry name" value="Cupredoxin"/>
</dbReference>
<sequence length="522" mass="58495">MKRMLIILVAAVFFLAACSNKSNPHQNHTGSMEPNIQKTGAQPVFAKKNGDMFEITAQQGMVQLKGDKKWNIWAYDGMNPGPTIRVKQGEMVKVKLKNKLPEPVTIHWHGLPVPNKMDGVAGLTQNAVEPGKEFVYEFEATVPGTYWYHSHQNSAEQVDKGLYGTVIVEPKDEKVKYNRDYTLVFDEWKDPEAEGGNGSHDNSGGMDHSSHSSMNSNDSDMNMDHSAHGNMQGMNMDHMKDYKTFTINGKASPETEPLMVKKGDLVKLRLVNAGFMTHQIHIHGHSVKVTNMDGQPINKPQEFKDQLIAIAPGERYEFEFKADQTGKWLIECHGKMEGTKDMKTFIQYEESSSNQDKANEGQELPVLDITSYGEKVAETNGSFDKEYQVDLGEKTDNNMNEIFTINGNTFKTAKPFMVKQGDKIKLTLTNTGKQDHPMHLHGHFFQVISKNGKPLTGSPIMKDTLNVRSGESYEISFTADNPGDWMFHCHDLHHAAAGMATTVKYEGYSSFKPDPKAKNISE</sequence>
<feature type="domain" description="Plastocyanin-like" evidence="6">
    <location>
        <begin position="395"/>
        <end position="504"/>
    </location>
</feature>
<name>A0ABW2RLA1_9BACL</name>
<feature type="domain" description="Plastocyanin-like" evidence="7">
    <location>
        <begin position="58"/>
        <end position="172"/>
    </location>
</feature>
<dbReference type="Pfam" id="PF07731">
    <property type="entry name" value="Cu-oxidase_2"/>
    <property type="match status" value="2"/>
</dbReference>
<dbReference type="CDD" id="cd04202">
    <property type="entry name" value="CuRO_D2_2dMcoN_like"/>
    <property type="match status" value="2"/>
</dbReference>
<evidence type="ECO:0000259" key="6">
    <source>
        <dbReference type="Pfam" id="PF07731"/>
    </source>
</evidence>
<keyword evidence="9" id="KW-1185">Reference proteome</keyword>
<dbReference type="CDD" id="cd13861">
    <property type="entry name" value="CuRO_1_CumA_like"/>
    <property type="match status" value="1"/>
</dbReference>
<evidence type="ECO:0000256" key="1">
    <source>
        <dbReference type="ARBA" id="ARBA00022723"/>
    </source>
</evidence>
<evidence type="ECO:0000256" key="2">
    <source>
        <dbReference type="ARBA" id="ARBA00023002"/>
    </source>
</evidence>
<dbReference type="PROSITE" id="PS00080">
    <property type="entry name" value="MULTICOPPER_OXIDASE2"/>
    <property type="match status" value="1"/>
</dbReference>
<evidence type="ECO:0000256" key="4">
    <source>
        <dbReference type="SAM" id="MobiDB-lite"/>
    </source>
</evidence>
<feature type="compositionally biased region" description="Low complexity" evidence="4">
    <location>
        <begin position="199"/>
        <end position="220"/>
    </location>
</feature>
<evidence type="ECO:0000256" key="3">
    <source>
        <dbReference type="ARBA" id="ARBA00023008"/>
    </source>
</evidence>
<dbReference type="Gene3D" id="2.60.40.420">
    <property type="entry name" value="Cupredoxins - blue copper proteins"/>
    <property type="match status" value="2"/>
</dbReference>